<feature type="region of interest" description="Disordered" evidence="1">
    <location>
        <begin position="1"/>
        <end position="42"/>
    </location>
</feature>
<protein>
    <submittedName>
        <fullName evidence="2">Uncharacterized protein</fullName>
    </submittedName>
</protein>
<dbReference type="Proteomes" id="UP000019335">
    <property type="component" value="Chromosome 14"/>
</dbReference>
<organism evidence="2 3">
    <name type="scientific">Nannochloropsis gaditana</name>
    <dbReference type="NCBI Taxonomy" id="72520"/>
    <lineage>
        <taxon>Eukaryota</taxon>
        <taxon>Sar</taxon>
        <taxon>Stramenopiles</taxon>
        <taxon>Ochrophyta</taxon>
        <taxon>Eustigmatophyceae</taxon>
        <taxon>Eustigmatales</taxon>
        <taxon>Monodopsidaceae</taxon>
        <taxon>Nannochloropsis</taxon>
    </lineage>
</organism>
<evidence type="ECO:0000313" key="3">
    <source>
        <dbReference type="Proteomes" id="UP000019335"/>
    </source>
</evidence>
<name>W7TBQ0_9STRA</name>
<comment type="caution">
    <text evidence="2">The sequence shown here is derived from an EMBL/GenBank/DDBJ whole genome shotgun (WGS) entry which is preliminary data.</text>
</comment>
<dbReference type="EMBL" id="AZIL01001262">
    <property type="protein sequence ID" value="EWM24430.1"/>
    <property type="molecule type" value="Genomic_DNA"/>
</dbReference>
<gene>
    <name evidence="2" type="ORF">Naga_100902g4</name>
</gene>
<evidence type="ECO:0000256" key="1">
    <source>
        <dbReference type="SAM" id="MobiDB-lite"/>
    </source>
</evidence>
<reference evidence="2 3" key="1">
    <citation type="journal article" date="2014" name="Mol. Plant">
        <title>Chromosome Scale Genome Assembly and Transcriptome Profiling of Nannochloropsis gaditana in Nitrogen Depletion.</title>
        <authorList>
            <person name="Corteggiani Carpinelli E."/>
            <person name="Telatin A."/>
            <person name="Vitulo N."/>
            <person name="Forcato C."/>
            <person name="D'Angelo M."/>
            <person name="Schiavon R."/>
            <person name="Vezzi A."/>
            <person name="Giacometti G.M."/>
            <person name="Morosinotto T."/>
            <person name="Valle G."/>
        </authorList>
    </citation>
    <scope>NUCLEOTIDE SEQUENCE [LARGE SCALE GENOMIC DNA]</scope>
    <source>
        <strain evidence="2 3">B-31</strain>
    </source>
</reference>
<proteinExistence type="predicted"/>
<feature type="region of interest" description="Disordered" evidence="1">
    <location>
        <begin position="101"/>
        <end position="120"/>
    </location>
</feature>
<keyword evidence="3" id="KW-1185">Reference proteome</keyword>
<evidence type="ECO:0000313" key="2">
    <source>
        <dbReference type="EMBL" id="EWM24430.1"/>
    </source>
</evidence>
<accession>W7TBQ0</accession>
<dbReference type="AlphaFoldDB" id="W7TBQ0"/>
<sequence length="120" mass="13018">MGTSEVPTEGGEGKEGARRERRGQCAGGEETLNRRRGKGGSQSRYLGYCCHVCATRRVRWVEGRGWGEGKGVRIGPKSAEEEGEWEGQWGDLKLRRGGEGRAHGLVGRTSTASHDSACML</sequence>